<dbReference type="eggNOG" id="COG5652">
    <property type="taxonomic scope" value="Bacteria"/>
</dbReference>
<sequence length="121" mass="14310">MERDEGLDYLLSLHGSTVYRDDGYWWKIEAWEVKPTSFIPHGIRYSLTLHDQYNTRVYGIDNAYGIKTPKKGHYSGRVVYDHRHRTPHDKGFPYEFLSAAQLLEDFFREAEEVVAQRENRG</sequence>
<reference evidence="1 2" key="1">
    <citation type="submission" date="2014-05" db="EMBL/GenBank/DDBJ databases">
        <title>ATOL: Assembling a taxonomically balanced genome-scale reconstruction of the evolutionary history of the Enterobacteriaceae.</title>
        <authorList>
            <person name="Plunkett G.III."/>
            <person name="Neeno-Eckwall E.C."/>
            <person name="Glasner J.D."/>
            <person name="Perna N.T."/>
        </authorList>
    </citation>
    <scope>NUCLEOTIDE SEQUENCE [LARGE SCALE GENOMIC DNA]</scope>
    <source>
        <strain evidence="1 2">ATCC 33301</strain>
    </source>
</reference>
<comment type="caution">
    <text evidence="1">The sequence shown here is derived from an EMBL/GenBank/DDBJ whole genome shotgun (WGS) entry which is preliminary data.</text>
</comment>
<keyword evidence="2" id="KW-1185">Reference proteome</keyword>
<dbReference type="OrthoDB" id="7451512at2"/>
<accession>A0A085JG97</accession>
<protein>
    <submittedName>
        <fullName evidence="1">Uncharacterized protein</fullName>
    </submittedName>
</protein>
<gene>
    <name evidence="1" type="ORF">GTPT_1832</name>
</gene>
<organism evidence="1 2">
    <name type="scientific">Tatumella ptyseos ATCC 33301</name>
    <dbReference type="NCBI Taxonomy" id="1005995"/>
    <lineage>
        <taxon>Bacteria</taxon>
        <taxon>Pseudomonadati</taxon>
        <taxon>Pseudomonadota</taxon>
        <taxon>Gammaproteobacteria</taxon>
        <taxon>Enterobacterales</taxon>
        <taxon>Erwiniaceae</taxon>
        <taxon>Tatumella</taxon>
    </lineage>
</organism>
<dbReference type="EMBL" id="JMPR01000031">
    <property type="protein sequence ID" value="KFD19493.1"/>
    <property type="molecule type" value="Genomic_DNA"/>
</dbReference>
<dbReference type="InterPro" id="IPR045397">
    <property type="entry name" value="TumE-like"/>
</dbReference>
<dbReference type="Pfam" id="PF20126">
    <property type="entry name" value="TumE"/>
    <property type="match status" value="1"/>
</dbReference>
<proteinExistence type="predicted"/>
<dbReference type="Proteomes" id="UP000028602">
    <property type="component" value="Unassembled WGS sequence"/>
</dbReference>
<dbReference type="AlphaFoldDB" id="A0A085JG97"/>
<evidence type="ECO:0000313" key="1">
    <source>
        <dbReference type="EMBL" id="KFD19493.1"/>
    </source>
</evidence>
<evidence type="ECO:0000313" key="2">
    <source>
        <dbReference type="Proteomes" id="UP000028602"/>
    </source>
</evidence>
<name>A0A085JG97_9GAMM</name>
<dbReference type="RefSeq" id="WP_029990451.1">
    <property type="nucleotide sequence ID" value="NZ_ATMJ01000026.1"/>
</dbReference>